<reference evidence="3 4" key="1">
    <citation type="submission" date="2020-06" db="EMBL/GenBank/DDBJ databases">
        <title>Nonomuraea sp. SMC257, a novel actinomycete isolated from soil.</title>
        <authorList>
            <person name="Chanama M."/>
        </authorList>
    </citation>
    <scope>NUCLEOTIDE SEQUENCE [LARGE SCALE GENOMIC DNA]</scope>
    <source>
        <strain evidence="3 4">SMC257</strain>
    </source>
</reference>
<evidence type="ECO:0000256" key="1">
    <source>
        <dbReference type="SAM" id="MobiDB-lite"/>
    </source>
</evidence>
<accession>A0A7Y6M417</accession>
<dbReference type="InterPro" id="IPR000182">
    <property type="entry name" value="GNAT_dom"/>
</dbReference>
<proteinExistence type="predicted"/>
<feature type="compositionally biased region" description="Basic and acidic residues" evidence="1">
    <location>
        <begin position="202"/>
        <end position="211"/>
    </location>
</feature>
<dbReference type="EMBL" id="JABWGN010000006">
    <property type="protein sequence ID" value="NUW33106.1"/>
    <property type="molecule type" value="Genomic_DNA"/>
</dbReference>
<dbReference type="InterPro" id="IPR016181">
    <property type="entry name" value="Acyl_CoA_acyltransferase"/>
</dbReference>
<evidence type="ECO:0000259" key="2">
    <source>
        <dbReference type="PROSITE" id="PS51186"/>
    </source>
</evidence>
<keyword evidence="3" id="KW-0808">Transferase</keyword>
<feature type="region of interest" description="Disordered" evidence="1">
    <location>
        <begin position="168"/>
        <end position="217"/>
    </location>
</feature>
<dbReference type="PROSITE" id="PS51186">
    <property type="entry name" value="GNAT"/>
    <property type="match status" value="1"/>
</dbReference>
<dbReference type="Gene3D" id="3.40.630.30">
    <property type="match status" value="1"/>
</dbReference>
<keyword evidence="4" id="KW-1185">Reference proteome</keyword>
<dbReference type="GO" id="GO:0016747">
    <property type="term" value="F:acyltransferase activity, transferring groups other than amino-acyl groups"/>
    <property type="evidence" value="ECO:0007669"/>
    <property type="project" value="InterPro"/>
</dbReference>
<sequence>MTTSLRRHDAAGIPSLTGGLAALYELCYAAPPWSETPEQIAGFPRRLAEAAARPGFAAWTAHDGDDRLLGVCYGWPTPADRSGDPFYAMLTGALGAGVVAGLARDAFEVAELCVHPGARGRGVGRDLLEAAVAGRPTAWLITSPEAPAARLYERLGWRPVAPLPGGPGAGLPLSVYARTTAARPDSTEPDPARPDSAQPDPARADPARSRELSSPAV</sequence>
<organism evidence="3 4">
    <name type="scientific">Nonomuraea montanisoli</name>
    <dbReference type="NCBI Taxonomy" id="2741721"/>
    <lineage>
        <taxon>Bacteria</taxon>
        <taxon>Bacillati</taxon>
        <taxon>Actinomycetota</taxon>
        <taxon>Actinomycetes</taxon>
        <taxon>Streptosporangiales</taxon>
        <taxon>Streptosporangiaceae</taxon>
        <taxon>Nonomuraea</taxon>
    </lineage>
</organism>
<dbReference type="SUPFAM" id="SSF55729">
    <property type="entry name" value="Acyl-CoA N-acyltransferases (Nat)"/>
    <property type="match status" value="1"/>
</dbReference>
<name>A0A7Y6M417_9ACTN</name>
<feature type="domain" description="N-acetyltransferase" evidence="2">
    <location>
        <begin position="43"/>
        <end position="178"/>
    </location>
</feature>
<gene>
    <name evidence="3" type="ORF">HTZ77_16935</name>
</gene>
<dbReference type="RefSeq" id="WP_175590550.1">
    <property type="nucleotide sequence ID" value="NZ_JABWGN010000006.1"/>
</dbReference>
<comment type="caution">
    <text evidence="3">The sequence shown here is derived from an EMBL/GenBank/DDBJ whole genome shotgun (WGS) entry which is preliminary data.</text>
</comment>
<dbReference type="Proteomes" id="UP000586042">
    <property type="component" value="Unassembled WGS sequence"/>
</dbReference>
<dbReference type="CDD" id="cd04301">
    <property type="entry name" value="NAT_SF"/>
    <property type="match status" value="1"/>
</dbReference>
<dbReference type="Pfam" id="PF13508">
    <property type="entry name" value="Acetyltransf_7"/>
    <property type="match status" value="1"/>
</dbReference>
<protein>
    <submittedName>
        <fullName evidence="3">GNAT family N-acetyltransferase</fullName>
    </submittedName>
</protein>
<evidence type="ECO:0000313" key="4">
    <source>
        <dbReference type="Proteomes" id="UP000586042"/>
    </source>
</evidence>
<evidence type="ECO:0000313" key="3">
    <source>
        <dbReference type="EMBL" id="NUW33106.1"/>
    </source>
</evidence>
<dbReference type="AlphaFoldDB" id="A0A7Y6M417"/>